<dbReference type="GO" id="GO:0003677">
    <property type="term" value="F:DNA binding"/>
    <property type="evidence" value="ECO:0007669"/>
    <property type="project" value="UniProtKB-KW"/>
</dbReference>
<gene>
    <name evidence="1" type="ORF">ACFFRH_26785</name>
</gene>
<proteinExistence type="predicted"/>
<comment type="caution">
    <text evidence="1">The sequence shown here is derived from an EMBL/GenBank/DDBJ whole genome shotgun (WGS) entry which is preliminary data.</text>
</comment>
<dbReference type="PANTHER" id="PTHR38479">
    <property type="entry name" value="LMO0824 PROTEIN"/>
    <property type="match status" value="1"/>
</dbReference>
<dbReference type="Pfam" id="PF06224">
    <property type="entry name" value="AlkZ-like"/>
    <property type="match status" value="1"/>
</dbReference>
<name>A0ABV5TNB3_9ACTN</name>
<reference evidence="1 2" key="1">
    <citation type="submission" date="2024-09" db="EMBL/GenBank/DDBJ databases">
        <authorList>
            <person name="Sun Q."/>
            <person name="Mori K."/>
        </authorList>
    </citation>
    <scope>NUCLEOTIDE SEQUENCE [LARGE SCALE GENOMIC DNA]</scope>
    <source>
        <strain evidence="1 2">JCM 3028</strain>
    </source>
</reference>
<accession>A0ABV5TNB3</accession>
<dbReference type="InterPro" id="IPR009351">
    <property type="entry name" value="AlkZ-like"/>
</dbReference>
<sequence>MPEVLSRRALNRATLERQLLLARAELSVLEAVRHLYGMQAQAPNPPYIGLWTRLSGFAADDLARLINERLVVRLSLMRSTIHLVTADDCMALRPLLGPLLARGLRGTAHGKGLAGVDLDELAAVGRKLVEERPLTFRELGALLRERWPQAPAADLVAGVRNTLALVQVPPRGIWGVGGQAAHTTAEAWLGRSQDERPGRVAAEEAIRRYLAAYGPATVMDAQQWSGMTRLGEIVREMGLRVFVTEDGAELFDLPEASRPDPETPAPVRYLSEFDNTLLSFAQRTRTRIAEEEYRGRIFTVNGIIKATVLVDGFVRGMWKVTAKRGEAILEVELFAPVSEGERAELEVEGARMLDFVAPAATSRDIRFQET</sequence>
<dbReference type="EMBL" id="JBHMBS010000014">
    <property type="protein sequence ID" value="MFB9679098.1"/>
    <property type="molecule type" value="Genomic_DNA"/>
</dbReference>
<protein>
    <submittedName>
        <fullName evidence="1">Winged helix DNA-binding domain-containing protein</fullName>
    </submittedName>
</protein>
<keyword evidence="2" id="KW-1185">Reference proteome</keyword>
<dbReference type="PANTHER" id="PTHR38479:SF2">
    <property type="entry name" value="WINGED HELIX DNA-BINDING DOMAIN-CONTAINING PROTEIN"/>
    <property type="match status" value="1"/>
</dbReference>
<evidence type="ECO:0000313" key="2">
    <source>
        <dbReference type="Proteomes" id="UP001589610"/>
    </source>
</evidence>
<dbReference type="Proteomes" id="UP001589610">
    <property type="component" value="Unassembled WGS sequence"/>
</dbReference>
<evidence type="ECO:0000313" key="1">
    <source>
        <dbReference type="EMBL" id="MFB9679098.1"/>
    </source>
</evidence>
<dbReference type="RefSeq" id="WP_386160397.1">
    <property type="nucleotide sequence ID" value="NZ_JBHMBS010000014.1"/>
</dbReference>
<organism evidence="1 2">
    <name type="scientific">Streptosporangium vulgare</name>
    <dbReference type="NCBI Taxonomy" id="46190"/>
    <lineage>
        <taxon>Bacteria</taxon>
        <taxon>Bacillati</taxon>
        <taxon>Actinomycetota</taxon>
        <taxon>Actinomycetes</taxon>
        <taxon>Streptosporangiales</taxon>
        <taxon>Streptosporangiaceae</taxon>
        <taxon>Streptosporangium</taxon>
    </lineage>
</organism>
<keyword evidence="1" id="KW-0238">DNA-binding</keyword>